<feature type="compositionally biased region" description="Polar residues" evidence="1">
    <location>
        <begin position="270"/>
        <end position="279"/>
    </location>
</feature>
<reference evidence="3" key="1">
    <citation type="journal article" date="2021" name="Genome Biol. Evol.">
        <title>The assembled and annotated genome of the fairy-ring fungus Marasmius oreades.</title>
        <authorList>
            <person name="Hiltunen M."/>
            <person name="Ament-Velasquez S.L."/>
            <person name="Johannesson H."/>
        </authorList>
    </citation>
    <scope>NUCLEOTIDE SEQUENCE</scope>
    <source>
        <strain evidence="3">03SP1</strain>
    </source>
</reference>
<gene>
    <name evidence="3" type="ORF">E1B28_003674</name>
</gene>
<dbReference type="Proteomes" id="UP001049176">
    <property type="component" value="Chromosome 2"/>
</dbReference>
<keyword evidence="2" id="KW-0472">Membrane</keyword>
<feature type="region of interest" description="Disordered" evidence="1">
    <location>
        <begin position="206"/>
        <end position="225"/>
    </location>
</feature>
<keyword evidence="4" id="KW-1185">Reference proteome</keyword>
<dbReference type="GeneID" id="66072750"/>
<feature type="compositionally biased region" description="Low complexity" evidence="1">
    <location>
        <begin position="246"/>
        <end position="257"/>
    </location>
</feature>
<protein>
    <submittedName>
        <fullName evidence="3">Uncharacterized protein</fullName>
    </submittedName>
</protein>
<proteinExistence type="predicted"/>
<dbReference type="RefSeq" id="XP_043012691.1">
    <property type="nucleotide sequence ID" value="XM_043148099.1"/>
</dbReference>
<feature type="region of interest" description="Disordered" evidence="1">
    <location>
        <begin position="160"/>
        <end position="200"/>
    </location>
</feature>
<feature type="region of interest" description="Disordered" evidence="1">
    <location>
        <begin position="242"/>
        <end position="302"/>
    </location>
</feature>
<evidence type="ECO:0000256" key="2">
    <source>
        <dbReference type="SAM" id="Phobius"/>
    </source>
</evidence>
<evidence type="ECO:0000256" key="1">
    <source>
        <dbReference type="SAM" id="MobiDB-lite"/>
    </source>
</evidence>
<feature type="transmembrane region" description="Helical" evidence="2">
    <location>
        <begin position="596"/>
        <end position="620"/>
    </location>
</feature>
<feature type="region of interest" description="Disordered" evidence="1">
    <location>
        <begin position="20"/>
        <end position="63"/>
    </location>
</feature>
<comment type="caution">
    <text evidence="3">The sequence shown here is derived from an EMBL/GenBank/DDBJ whole genome shotgun (WGS) entry which is preliminary data.</text>
</comment>
<feature type="compositionally biased region" description="Basic and acidic residues" evidence="1">
    <location>
        <begin position="368"/>
        <end position="385"/>
    </location>
</feature>
<feature type="compositionally biased region" description="Pro residues" evidence="1">
    <location>
        <begin position="213"/>
        <end position="225"/>
    </location>
</feature>
<feature type="transmembrane region" description="Helical" evidence="2">
    <location>
        <begin position="556"/>
        <end position="576"/>
    </location>
</feature>
<accession>A0A9P8AAF7</accession>
<dbReference type="EMBL" id="CM032182">
    <property type="protein sequence ID" value="KAG7096221.1"/>
    <property type="molecule type" value="Genomic_DNA"/>
</dbReference>
<dbReference type="AlphaFoldDB" id="A0A9P8AAF7"/>
<feature type="compositionally biased region" description="Pro residues" evidence="1">
    <location>
        <begin position="179"/>
        <end position="190"/>
    </location>
</feature>
<feature type="region of interest" description="Disordered" evidence="1">
    <location>
        <begin position="436"/>
        <end position="460"/>
    </location>
</feature>
<feature type="compositionally biased region" description="Low complexity" evidence="1">
    <location>
        <begin position="24"/>
        <end position="34"/>
    </location>
</feature>
<keyword evidence="2" id="KW-1133">Transmembrane helix</keyword>
<keyword evidence="2" id="KW-0812">Transmembrane</keyword>
<organism evidence="3 4">
    <name type="scientific">Marasmius oreades</name>
    <name type="common">fairy-ring Marasmius</name>
    <dbReference type="NCBI Taxonomy" id="181124"/>
    <lineage>
        <taxon>Eukaryota</taxon>
        <taxon>Fungi</taxon>
        <taxon>Dikarya</taxon>
        <taxon>Basidiomycota</taxon>
        <taxon>Agaricomycotina</taxon>
        <taxon>Agaricomycetes</taxon>
        <taxon>Agaricomycetidae</taxon>
        <taxon>Agaricales</taxon>
        <taxon>Marasmiineae</taxon>
        <taxon>Marasmiaceae</taxon>
        <taxon>Marasmius</taxon>
    </lineage>
</organism>
<evidence type="ECO:0000313" key="4">
    <source>
        <dbReference type="Proteomes" id="UP001049176"/>
    </source>
</evidence>
<feature type="region of interest" description="Disordered" evidence="1">
    <location>
        <begin position="351"/>
        <end position="424"/>
    </location>
</feature>
<sequence>MNYRSYEYIYPPSFTYHPVPSTPRPLSHPSSHPSHPSPHHVPPQAHQRYPKSPRHPQPSSHLVSTVEQDVEYLGKACTKMLQDLGYRDVNHYSPEENIVEMCLLVESTFDNLPNEFQQYLHSHAGPEVWRRMYRLYDIATVPEIADFVEYRIESGLHRRESVGRTPQSNKYSTHRVVPTTPPLSPSPQQQPPLTTVVSSTTIRPSALTIEPNPHSPSPRYTPSPTPSLLSLVSVCSPSLPYPPRSPSLTSAAGSSSDSLDDDLSQSSGQERSASPTQSHVEPGYESDDSQYSDQVNSQARTCDSVNEQLTEQLGDDKESADVVDTMADNEECCPSLVDDVESPRSFVEGETNFLDEPDASGEYPDINVHSEEHSREYLPDSKDVEGPLLDDGPYYDAEDYGYNPDLEAPISYERDSDNGYDVPDEEVRNEHVDNAEYHGDDSHSACANELPPSEGPDPDYSSEVEYGDIEDSVVEDETYNEGYTSDDYAEYGEETHTNSLRILLYFQLCPSLSNSPSVHSPLSFLLLPTAVYSVYNHSFPSPVLPESRVLHYRYHLFYLLILAIVHHVYTSLSYLVKRYSVTKEPEDHKRYVQRTTIRPCLLILQCLSLFALQQLVCYAITSSHPCERKIAAANDIKCGYENIEQKGPTDLLVRDPTIPLRFTPRLSSLKVTKEVQQHHKDNRQRRPREENRQTESFRVNSCWSPPCDYTLLPIPLNFARPRCLSHTRPFLGVSLSW</sequence>
<evidence type="ECO:0000313" key="3">
    <source>
        <dbReference type="EMBL" id="KAG7096221.1"/>
    </source>
</evidence>
<feature type="region of interest" description="Disordered" evidence="1">
    <location>
        <begin position="672"/>
        <end position="693"/>
    </location>
</feature>
<dbReference type="KEGG" id="more:E1B28_003674"/>
<feature type="compositionally biased region" description="Polar residues" evidence="1">
    <location>
        <begin position="291"/>
        <end position="302"/>
    </location>
</feature>
<name>A0A9P8AAF7_9AGAR</name>